<accession>A0AAV9Z948</accession>
<feature type="compositionally biased region" description="Acidic residues" evidence="1">
    <location>
        <begin position="54"/>
        <end position="63"/>
    </location>
</feature>
<comment type="caution">
    <text evidence="2">The sequence shown here is derived from an EMBL/GenBank/DDBJ whole genome shotgun (WGS) entry which is preliminary data.</text>
</comment>
<proteinExistence type="predicted"/>
<gene>
    <name evidence="2" type="ORF">R3P38DRAFT_3238683</name>
</gene>
<protein>
    <submittedName>
        <fullName evidence="2">Uncharacterized protein</fullName>
    </submittedName>
</protein>
<evidence type="ECO:0000313" key="2">
    <source>
        <dbReference type="EMBL" id="KAK6974906.1"/>
    </source>
</evidence>
<sequence length="80" mass="8873">MPLAARDPQPCRLPIHRHICPHPPHPPPDLQLGISNPRGHRARPTNRPLPPPADGDEDLDEGGIIDGQRSSTRWARRPPP</sequence>
<dbReference type="EMBL" id="JAWWNJ010000178">
    <property type="protein sequence ID" value="KAK6974906.1"/>
    <property type="molecule type" value="Genomic_DNA"/>
</dbReference>
<feature type="region of interest" description="Disordered" evidence="1">
    <location>
        <begin position="1"/>
        <end position="80"/>
    </location>
</feature>
<organism evidence="2 3">
    <name type="scientific">Favolaschia claudopus</name>
    <dbReference type="NCBI Taxonomy" id="2862362"/>
    <lineage>
        <taxon>Eukaryota</taxon>
        <taxon>Fungi</taxon>
        <taxon>Dikarya</taxon>
        <taxon>Basidiomycota</taxon>
        <taxon>Agaricomycotina</taxon>
        <taxon>Agaricomycetes</taxon>
        <taxon>Agaricomycetidae</taxon>
        <taxon>Agaricales</taxon>
        <taxon>Marasmiineae</taxon>
        <taxon>Mycenaceae</taxon>
        <taxon>Favolaschia</taxon>
    </lineage>
</organism>
<reference evidence="2 3" key="1">
    <citation type="journal article" date="2024" name="J Genomics">
        <title>Draft genome sequencing and assembly of Favolaschia claudopus CIRM-BRFM 2984 isolated from oak limbs.</title>
        <authorList>
            <person name="Navarro D."/>
            <person name="Drula E."/>
            <person name="Chaduli D."/>
            <person name="Cazenave R."/>
            <person name="Ahrendt S."/>
            <person name="Wang J."/>
            <person name="Lipzen A."/>
            <person name="Daum C."/>
            <person name="Barry K."/>
            <person name="Grigoriev I.V."/>
            <person name="Favel A."/>
            <person name="Rosso M.N."/>
            <person name="Martin F."/>
        </authorList>
    </citation>
    <scope>NUCLEOTIDE SEQUENCE [LARGE SCALE GENOMIC DNA]</scope>
    <source>
        <strain evidence="2 3">CIRM-BRFM 2984</strain>
    </source>
</reference>
<name>A0AAV9Z948_9AGAR</name>
<dbReference type="AlphaFoldDB" id="A0AAV9Z948"/>
<dbReference type="Proteomes" id="UP001362999">
    <property type="component" value="Unassembled WGS sequence"/>
</dbReference>
<evidence type="ECO:0000313" key="3">
    <source>
        <dbReference type="Proteomes" id="UP001362999"/>
    </source>
</evidence>
<evidence type="ECO:0000256" key="1">
    <source>
        <dbReference type="SAM" id="MobiDB-lite"/>
    </source>
</evidence>
<keyword evidence="3" id="KW-1185">Reference proteome</keyword>